<dbReference type="InterPro" id="IPR006442">
    <property type="entry name" value="Antitoxin_Phd/YefM"/>
</dbReference>
<proteinExistence type="inferred from homology"/>
<dbReference type="Gene3D" id="3.40.1620.10">
    <property type="entry name" value="YefM-like domain"/>
    <property type="match status" value="1"/>
</dbReference>
<protein>
    <recommendedName>
        <fullName evidence="3">Antitoxin</fullName>
    </recommendedName>
</protein>
<dbReference type="AlphaFoldDB" id="X1E1B7"/>
<sequence length="90" mass="10360">MITAKVSEYRSHLSSFHKKVISDHDPLLISGHYGNVVIIPEDDYENLIETIYILRDKTTIKSLESVRKEIASDSFKGHDLKNIFKDVLEN</sequence>
<dbReference type="InterPro" id="IPR036165">
    <property type="entry name" value="YefM-like_sf"/>
</dbReference>
<organism evidence="2">
    <name type="scientific">marine sediment metagenome</name>
    <dbReference type="NCBI Taxonomy" id="412755"/>
    <lineage>
        <taxon>unclassified sequences</taxon>
        <taxon>metagenomes</taxon>
        <taxon>ecological metagenomes</taxon>
    </lineage>
</organism>
<name>X1E1B7_9ZZZZ</name>
<dbReference type="SUPFAM" id="SSF143120">
    <property type="entry name" value="YefM-like"/>
    <property type="match status" value="1"/>
</dbReference>
<reference evidence="2" key="1">
    <citation type="journal article" date="2014" name="Front. Microbiol.">
        <title>High frequency of phylogenetically diverse reductive dehalogenase-homologous genes in deep subseafloor sedimentary metagenomes.</title>
        <authorList>
            <person name="Kawai M."/>
            <person name="Futagami T."/>
            <person name="Toyoda A."/>
            <person name="Takaki Y."/>
            <person name="Nishi S."/>
            <person name="Hori S."/>
            <person name="Arai W."/>
            <person name="Tsubouchi T."/>
            <person name="Morono Y."/>
            <person name="Uchiyama I."/>
            <person name="Ito T."/>
            <person name="Fujiyama A."/>
            <person name="Inagaki F."/>
            <person name="Takami H."/>
        </authorList>
    </citation>
    <scope>NUCLEOTIDE SEQUENCE</scope>
    <source>
        <strain evidence="2">Expedition CK06-06</strain>
    </source>
</reference>
<evidence type="ECO:0000313" key="2">
    <source>
        <dbReference type="EMBL" id="GAH14230.1"/>
    </source>
</evidence>
<evidence type="ECO:0008006" key="3">
    <source>
        <dbReference type="Google" id="ProtNLM"/>
    </source>
</evidence>
<dbReference type="Pfam" id="PF02604">
    <property type="entry name" value="PhdYeFM_antitox"/>
    <property type="match status" value="1"/>
</dbReference>
<comment type="caution">
    <text evidence="2">The sequence shown here is derived from an EMBL/GenBank/DDBJ whole genome shotgun (WGS) entry which is preliminary data.</text>
</comment>
<gene>
    <name evidence="2" type="ORF">S01H4_54582</name>
</gene>
<comment type="similarity">
    <text evidence="1">Belongs to the phD/YefM antitoxin family.</text>
</comment>
<evidence type="ECO:0000256" key="1">
    <source>
        <dbReference type="ARBA" id="ARBA00009981"/>
    </source>
</evidence>
<accession>X1E1B7</accession>
<dbReference type="EMBL" id="BART01031422">
    <property type="protein sequence ID" value="GAH14230.1"/>
    <property type="molecule type" value="Genomic_DNA"/>
</dbReference>